<accession>A0ABV3S0Y4</accession>
<gene>
    <name evidence="1" type="ORF">AB3K24_01850</name>
</gene>
<dbReference type="EMBL" id="JBFPER010000001">
    <property type="protein sequence ID" value="MEX0380097.1"/>
    <property type="molecule type" value="Genomic_DNA"/>
</dbReference>
<name>A0ABV3S0Y4_9LACO</name>
<keyword evidence="2" id="KW-1185">Reference proteome</keyword>
<evidence type="ECO:0008006" key="3">
    <source>
        <dbReference type="Google" id="ProtNLM"/>
    </source>
</evidence>
<proteinExistence type="predicted"/>
<sequence>MNDKRNSTFTTLLCFLMVKGVYLDLNDLLTYDINHPKNHDLVKSTHFDTIET</sequence>
<reference evidence="1 2" key="1">
    <citation type="submission" date="2024-07" db="EMBL/GenBank/DDBJ databases">
        <authorList>
            <person name="Yun M."/>
        </authorList>
    </citation>
    <scope>NUCLEOTIDE SEQUENCE [LARGE SCALE GENOMIC DNA]</scope>
    <source>
        <strain evidence="1 2">MS01</strain>
    </source>
</reference>
<dbReference type="Proteomes" id="UP001556617">
    <property type="component" value="Unassembled WGS sequence"/>
</dbReference>
<organism evidence="1 2">
    <name type="scientific">Leuconostoc aquikimchii</name>
    <dbReference type="NCBI Taxonomy" id="3236804"/>
    <lineage>
        <taxon>Bacteria</taxon>
        <taxon>Bacillati</taxon>
        <taxon>Bacillota</taxon>
        <taxon>Bacilli</taxon>
        <taxon>Lactobacillales</taxon>
        <taxon>Lactobacillaceae</taxon>
        <taxon>Leuconostoc</taxon>
    </lineage>
</organism>
<dbReference type="RefSeq" id="WP_367973523.1">
    <property type="nucleotide sequence ID" value="NZ_JBFPEQ010000001.1"/>
</dbReference>
<protein>
    <recommendedName>
        <fullName evidence="3">Transposase</fullName>
    </recommendedName>
</protein>
<evidence type="ECO:0000313" key="1">
    <source>
        <dbReference type="EMBL" id="MEX0380097.1"/>
    </source>
</evidence>
<evidence type="ECO:0000313" key="2">
    <source>
        <dbReference type="Proteomes" id="UP001556617"/>
    </source>
</evidence>
<comment type="caution">
    <text evidence="1">The sequence shown here is derived from an EMBL/GenBank/DDBJ whole genome shotgun (WGS) entry which is preliminary data.</text>
</comment>